<proteinExistence type="predicted"/>
<evidence type="ECO:0000313" key="3">
    <source>
        <dbReference type="Proteomes" id="UP000019374"/>
    </source>
</evidence>
<sequence>MHVLGHSFSQRRKTCKPRDLHIRKISFSGSSLSSGSSLASSFMSSSSTSAPSTAASSSTSLSPPNSASTVRGPRSSRPPAGLDPLALHPTSPPPMPPPRLCDRPLLSSPEQRRFDESTTFFLEDDEESIIEAVSPVAEAKTMEPDDYFGIQFTKRPALPRSRWSESTVATVDSIPSDLDDEDTVHGSEDDDETPGDEVDQDAIDDLIGHYHYQPTKPLDSHQSMPNFSHKRDATPKRPPIKTLDSLEDFIKRGGWKRRGIVFHQEEVDSDSEDVIHLL</sequence>
<accession>T5AH54</accession>
<feature type="compositionally biased region" description="Acidic residues" evidence="1">
    <location>
        <begin position="177"/>
        <end position="199"/>
    </location>
</feature>
<reference evidence="2 3" key="1">
    <citation type="journal article" date="2013" name="Chin. Sci. Bull.">
        <title>Genome survey uncovers the secrets of sex and lifestyle in caterpillar fungus.</title>
        <authorList>
            <person name="Hu X."/>
            <person name="Zhang Y."/>
            <person name="Xiao G."/>
            <person name="Zheng P."/>
            <person name="Xia Y."/>
            <person name="Zhang X."/>
            <person name="St Leger R.J."/>
            <person name="Liu X."/>
            <person name="Wang C."/>
        </authorList>
    </citation>
    <scope>NUCLEOTIDE SEQUENCE [LARGE SCALE GENOMIC DNA]</scope>
    <source>
        <strain evidence="3">Co18 / CGMCC 3.14243</strain>
        <tissue evidence="2">Fruit-body</tissue>
    </source>
</reference>
<dbReference type="HOGENOM" id="CLU_098344_0_0_1"/>
<feature type="region of interest" description="Disordered" evidence="1">
    <location>
        <begin position="162"/>
        <end position="199"/>
    </location>
</feature>
<feature type="compositionally biased region" description="Pro residues" evidence="1">
    <location>
        <begin position="90"/>
        <end position="99"/>
    </location>
</feature>
<evidence type="ECO:0000313" key="2">
    <source>
        <dbReference type="EMBL" id="EQL01736.1"/>
    </source>
</evidence>
<feature type="region of interest" description="Disordered" evidence="1">
    <location>
        <begin position="26"/>
        <end position="109"/>
    </location>
</feature>
<gene>
    <name evidence="2" type="ORF">OCS_02546</name>
</gene>
<evidence type="ECO:0000256" key="1">
    <source>
        <dbReference type="SAM" id="MobiDB-lite"/>
    </source>
</evidence>
<organism evidence="2 3">
    <name type="scientific">Ophiocordyceps sinensis (strain Co18 / CGMCC 3.14243)</name>
    <name type="common">Yarsagumba caterpillar fungus</name>
    <name type="synonym">Hirsutella sinensis</name>
    <dbReference type="NCBI Taxonomy" id="911162"/>
    <lineage>
        <taxon>Eukaryota</taxon>
        <taxon>Fungi</taxon>
        <taxon>Dikarya</taxon>
        <taxon>Ascomycota</taxon>
        <taxon>Pezizomycotina</taxon>
        <taxon>Sordariomycetes</taxon>
        <taxon>Hypocreomycetidae</taxon>
        <taxon>Hypocreales</taxon>
        <taxon>Ophiocordycipitaceae</taxon>
        <taxon>Ophiocordyceps</taxon>
    </lineage>
</organism>
<protein>
    <submittedName>
        <fullName evidence="2">Uncharacterized protein</fullName>
    </submittedName>
</protein>
<dbReference type="eggNOG" id="ENOG502RMUM">
    <property type="taxonomic scope" value="Eukaryota"/>
</dbReference>
<dbReference type="OrthoDB" id="5226162at2759"/>
<dbReference type="Proteomes" id="UP000019374">
    <property type="component" value="Unassembled WGS sequence"/>
</dbReference>
<dbReference type="EMBL" id="KE652434">
    <property type="protein sequence ID" value="EQL01736.1"/>
    <property type="molecule type" value="Genomic_DNA"/>
</dbReference>
<name>T5AH54_OPHSC</name>
<feature type="region of interest" description="Disordered" evidence="1">
    <location>
        <begin position="213"/>
        <end position="242"/>
    </location>
</feature>
<feature type="compositionally biased region" description="Low complexity" evidence="1">
    <location>
        <begin position="26"/>
        <end position="68"/>
    </location>
</feature>
<dbReference type="AlphaFoldDB" id="T5AH54"/>